<keyword evidence="3" id="KW-1185">Reference proteome</keyword>
<dbReference type="Proteomes" id="UP000799429">
    <property type="component" value="Unassembled WGS sequence"/>
</dbReference>
<feature type="domain" description="DUF2470" evidence="1">
    <location>
        <begin position="10"/>
        <end position="83"/>
    </location>
</feature>
<evidence type="ECO:0000313" key="3">
    <source>
        <dbReference type="Proteomes" id="UP000799429"/>
    </source>
</evidence>
<sequence>MGDTKDAAAKQRIISHMNADHQDSVMRYVEHYHNLSSFSARNAKLIDISLNEMRIDVDGKKYSISFEPTLESFRDARERVIAMDLEATASLKRSDITLKEYLRPQGRHSIILVLCLIGYAALFSRRNWQPGSYQYDYIWRHTPFLIPTLVKYQPLGLSLMVGLHTIETVYMWSRLSKHSVPTFSRVWWMWTVSTFCEGFGAHERVSSYVSRKREQKAKQKH</sequence>
<name>A0A9P4SDF5_9PEZI</name>
<dbReference type="Pfam" id="PF10615">
    <property type="entry name" value="DUF2470"/>
    <property type="match status" value="1"/>
</dbReference>
<organism evidence="2 3">
    <name type="scientific">Patellaria atrata CBS 101060</name>
    <dbReference type="NCBI Taxonomy" id="1346257"/>
    <lineage>
        <taxon>Eukaryota</taxon>
        <taxon>Fungi</taxon>
        <taxon>Dikarya</taxon>
        <taxon>Ascomycota</taxon>
        <taxon>Pezizomycotina</taxon>
        <taxon>Dothideomycetes</taxon>
        <taxon>Dothideomycetes incertae sedis</taxon>
        <taxon>Patellariales</taxon>
        <taxon>Patellariaceae</taxon>
        <taxon>Patellaria</taxon>
    </lineage>
</organism>
<evidence type="ECO:0000313" key="2">
    <source>
        <dbReference type="EMBL" id="KAF2839583.1"/>
    </source>
</evidence>
<dbReference type="InterPro" id="IPR037119">
    <property type="entry name" value="Haem_oxidase_HugZ-like_sf"/>
</dbReference>
<dbReference type="InterPro" id="IPR019595">
    <property type="entry name" value="DUF2470"/>
</dbReference>
<dbReference type="EMBL" id="MU006094">
    <property type="protein sequence ID" value="KAF2839583.1"/>
    <property type="molecule type" value="Genomic_DNA"/>
</dbReference>
<dbReference type="PANTHER" id="PTHR37783">
    <property type="entry name" value="MEMBRANE PROTEIN, PUTATIVE (AFU_ORTHOLOGUE AFUA_1G04315)-RELATED"/>
    <property type="match status" value="1"/>
</dbReference>
<dbReference type="PANTHER" id="PTHR37783:SF1">
    <property type="entry name" value="MEMBRANE PROTEIN, PUTATIVE (AFU_ORTHOLOGUE AFUA_1G04315)-RELATED"/>
    <property type="match status" value="1"/>
</dbReference>
<dbReference type="AlphaFoldDB" id="A0A9P4SDF5"/>
<proteinExistence type="predicted"/>
<evidence type="ECO:0000259" key="1">
    <source>
        <dbReference type="Pfam" id="PF10615"/>
    </source>
</evidence>
<protein>
    <recommendedName>
        <fullName evidence="1">DUF2470 domain-containing protein</fullName>
    </recommendedName>
</protein>
<comment type="caution">
    <text evidence="2">The sequence shown here is derived from an EMBL/GenBank/DDBJ whole genome shotgun (WGS) entry which is preliminary data.</text>
</comment>
<dbReference type="Gene3D" id="3.20.180.10">
    <property type="entry name" value="PNP-oxidase-like"/>
    <property type="match status" value="1"/>
</dbReference>
<gene>
    <name evidence="2" type="ORF">M501DRAFT_1015678</name>
</gene>
<dbReference type="OrthoDB" id="5553410at2759"/>
<reference evidence="2" key="1">
    <citation type="journal article" date="2020" name="Stud. Mycol.">
        <title>101 Dothideomycetes genomes: a test case for predicting lifestyles and emergence of pathogens.</title>
        <authorList>
            <person name="Haridas S."/>
            <person name="Albert R."/>
            <person name="Binder M."/>
            <person name="Bloem J."/>
            <person name="Labutti K."/>
            <person name="Salamov A."/>
            <person name="Andreopoulos B."/>
            <person name="Baker S."/>
            <person name="Barry K."/>
            <person name="Bills G."/>
            <person name="Bluhm B."/>
            <person name="Cannon C."/>
            <person name="Castanera R."/>
            <person name="Culley D."/>
            <person name="Daum C."/>
            <person name="Ezra D."/>
            <person name="Gonzalez J."/>
            <person name="Henrissat B."/>
            <person name="Kuo A."/>
            <person name="Liang C."/>
            <person name="Lipzen A."/>
            <person name="Lutzoni F."/>
            <person name="Magnuson J."/>
            <person name="Mondo S."/>
            <person name="Nolan M."/>
            <person name="Ohm R."/>
            <person name="Pangilinan J."/>
            <person name="Park H.-J."/>
            <person name="Ramirez L."/>
            <person name="Alfaro M."/>
            <person name="Sun H."/>
            <person name="Tritt A."/>
            <person name="Yoshinaga Y."/>
            <person name="Zwiers L.-H."/>
            <person name="Turgeon B."/>
            <person name="Goodwin S."/>
            <person name="Spatafora J."/>
            <person name="Crous P."/>
            <person name="Grigoriev I."/>
        </authorList>
    </citation>
    <scope>NUCLEOTIDE SEQUENCE</scope>
    <source>
        <strain evidence="2">CBS 101060</strain>
    </source>
</reference>
<accession>A0A9P4SDF5</accession>